<name>A0AAV5ATK5_9AGAM</name>
<dbReference type="AlphaFoldDB" id="A0AAV5ATK5"/>
<evidence type="ECO:0000256" key="2">
    <source>
        <dbReference type="ARBA" id="ARBA00001936"/>
    </source>
</evidence>
<keyword evidence="6 11" id="KW-0479">Metal-binding</keyword>
<dbReference type="GO" id="GO:0048038">
    <property type="term" value="F:quinone binding"/>
    <property type="evidence" value="ECO:0007669"/>
    <property type="project" value="InterPro"/>
</dbReference>
<dbReference type="GO" id="GO:0009308">
    <property type="term" value="P:amine metabolic process"/>
    <property type="evidence" value="ECO:0007669"/>
    <property type="project" value="UniProtKB-UniRule"/>
</dbReference>
<dbReference type="EMBL" id="BPWL01000010">
    <property type="protein sequence ID" value="GJJ15235.1"/>
    <property type="molecule type" value="Genomic_DNA"/>
</dbReference>
<dbReference type="GO" id="GO:0008131">
    <property type="term" value="F:primary methylamine oxidase activity"/>
    <property type="evidence" value="ECO:0007669"/>
    <property type="project" value="InterPro"/>
</dbReference>
<evidence type="ECO:0000256" key="4">
    <source>
        <dbReference type="ARBA" id="ARBA00007983"/>
    </source>
</evidence>
<evidence type="ECO:0000313" key="15">
    <source>
        <dbReference type="Proteomes" id="UP001050691"/>
    </source>
</evidence>
<evidence type="ECO:0000256" key="6">
    <source>
        <dbReference type="ARBA" id="ARBA00022723"/>
    </source>
</evidence>
<dbReference type="InterPro" id="IPR000269">
    <property type="entry name" value="Cu_amine_oxidase"/>
</dbReference>
<dbReference type="Proteomes" id="UP001050691">
    <property type="component" value="Unassembled WGS sequence"/>
</dbReference>
<comment type="similarity">
    <text evidence="4 11">Belongs to the copper/topaquinone oxidase family.</text>
</comment>
<dbReference type="Gene3D" id="3.10.450.40">
    <property type="match status" value="2"/>
</dbReference>
<comment type="cofactor">
    <cofactor evidence="1">
        <name>Cu cation</name>
        <dbReference type="ChEBI" id="CHEBI:23378"/>
    </cofactor>
</comment>
<evidence type="ECO:0000313" key="14">
    <source>
        <dbReference type="EMBL" id="GJJ15235.1"/>
    </source>
</evidence>
<comment type="cofactor">
    <cofactor evidence="11">
        <name>Cu cation</name>
        <dbReference type="ChEBI" id="CHEBI:23378"/>
    </cofactor>
    <text evidence="11">Contains 1 topaquinone per subunit.</text>
</comment>
<evidence type="ECO:0000256" key="10">
    <source>
        <dbReference type="ARBA" id="ARBA00023211"/>
    </source>
</evidence>
<evidence type="ECO:0000256" key="8">
    <source>
        <dbReference type="ARBA" id="ARBA00023002"/>
    </source>
</evidence>
<comment type="PTM">
    <text evidence="11">Topaquinone (TPQ) is generated by copper-dependent autoxidation of a specific tyrosyl residue.</text>
</comment>
<comment type="caution">
    <text evidence="14">The sequence shown here is derived from an EMBL/GenBank/DDBJ whole genome shotgun (WGS) entry which is preliminary data.</text>
</comment>
<dbReference type="Gene3D" id="2.70.98.20">
    <property type="entry name" value="Copper amine oxidase, catalytic domain"/>
    <property type="match status" value="1"/>
</dbReference>
<comment type="subunit">
    <text evidence="5">Homodimer.</text>
</comment>
<gene>
    <name evidence="14" type="ORF">Clacol_009511</name>
</gene>
<protein>
    <recommendedName>
        <fullName evidence="11">Amine oxidase</fullName>
        <ecNumber evidence="11">1.4.3.-</ecNumber>
    </recommendedName>
</protein>
<evidence type="ECO:0000256" key="5">
    <source>
        <dbReference type="ARBA" id="ARBA00011738"/>
    </source>
</evidence>
<organism evidence="14 15">
    <name type="scientific">Clathrus columnatus</name>
    <dbReference type="NCBI Taxonomy" id="1419009"/>
    <lineage>
        <taxon>Eukaryota</taxon>
        <taxon>Fungi</taxon>
        <taxon>Dikarya</taxon>
        <taxon>Basidiomycota</taxon>
        <taxon>Agaricomycotina</taxon>
        <taxon>Agaricomycetes</taxon>
        <taxon>Phallomycetidae</taxon>
        <taxon>Phallales</taxon>
        <taxon>Clathraceae</taxon>
        <taxon>Clathrus</taxon>
    </lineage>
</organism>
<keyword evidence="8 11" id="KW-0560">Oxidoreductase</keyword>
<dbReference type="InterPro" id="IPR016182">
    <property type="entry name" value="Cu_amine_oxidase_N-reg"/>
</dbReference>
<comment type="cofactor">
    <cofactor evidence="3">
        <name>Zn(2+)</name>
        <dbReference type="ChEBI" id="CHEBI:29105"/>
    </cofactor>
</comment>
<dbReference type="GO" id="GO:0005507">
    <property type="term" value="F:copper ion binding"/>
    <property type="evidence" value="ECO:0007669"/>
    <property type="project" value="InterPro"/>
</dbReference>
<dbReference type="SUPFAM" id="SSF54416">
    <property type="entry name" value="Amine oxidase N-terminal region"/>
    <property type="match status" value="2"/>
</dbReference>
<evidence type="ECO:0000259" key="13">
    <source>
        <dbReference type="Pfam" id="PF02728"/>
    </source>
</evidence>
<accession>A0AAV5ATK5</accession>
<evidence type="ECO:0000256" key="1">
    <source>
        <dbReference type="ARBA" id="ARBA00001935"/>
    </source>
</evidence>
<dbReference type="EC" id="1.4.3.-" evidence="11"/>
<dbReference type="InterPro" id="IPR015802">
    <property type="entry name" value="Cu_amine_oxidase_N3"/>
</dbReference>
<evidence type="ECO:0000256" key="3">
    <source>
        <dbReference type="ARBA" id="ARBA00001947"/>
    </source>
</evidence>
<dbReference type="PANTHER" id="PTHR10638">
    <property type="entry name" value="COPPER AMINE OXIDASE"/>
    <property type="match status" value="1"/>
</dbReference>
<proteinExistence type="inferred from homology"/>
<dbReference type="Pfam" id="PF01179">
    <property type="entry name" value="Cu_amine_oxid"/>
    <property type="match status" value="1"/>
</dbReference>
<keyword evidence="15" id="KW-1185">Reference proteome</keyword>
<keyword evidence="9 11" id="KW-0186">Copper</keyword>
<dbReference type="InterPro" id="IPR036460">
    <property type="entry name" value="Cu_amine_oxidase_C_sf"/>
</dbReference>
<evidence type="ECO:0000259" key="12">
    <source>
        <dbReference type="Pfam" id="PF01179"/>
    </source>
</evidence>
<feature type="domain" description="Copper amine oxidase catalytic" evidence="12">
    <location>
        <begin position="349"/>
        <end position="376"/>
    </location>
</feature>
<sequence>MVKQVGWDLFNIDHELSLQVSRPCQNLPTQVSPTAMSIPISKDPESHVPVEATIYTNGSTADVSGHKSVTHPMDCLTSEEIKAICIAIKRHVVEHLNIHVFRFMTCAVVYPPKKDVLAYLGIPLQTGEKPEPWQQSRMLDRKATVDFIDCTKGDAFNVLITLTDKDIWMVDKVVPLAEGVQPPISVFELAGAEEVIRKDPRVQKLAAEIGLNPENLYADGWSIGWDSRFPKHKRLQQALLYARFDKDDNLYAHPLDFTPVLDSNALEVIHIDFPPHRVPLYNLEEAAETAGIPPLTSLTTAPPPLEQDGLTASSRERIAYPEIPHEYLPDFMEKDETKKLSTRKPLKPLHIVQPEGVSFKMNGNEIEWQQWKMHVGV</sequence>
<evidence type="ECO:0000256" key="9">
    <source>
        <dbReference type="ARBA" id="ARBA00023008"/>
    </source>
</evidence>
<keyword evidence="7 11" id="KW-0801">TPQ</keyword>
<feature type="domain" description="Copper amine oxidase N3-terminal" evidence="13">
    <location>
        <begin position="182"/>
        <end position="279"/>
    </location>
</feature>
<evidence type="ECO:0000256" key="7">
    <source>
        <dbReference type="ARBA" id="ARBA00022772"/>
    </source>
</evidence>
<dbReference type="PANTHER" id="PTHR10638:SF86">
    <property type="entry name" value="COPPER AMINE OXIDASE 1-RELATED"/>
    <property type="match status" value="1"/>
</dbReference>
<dbReference type="SUPFAM" id="SSF49998">
    <property type="entry name" value="Amine oxidase catalytic domain"/>
    <property type="match status" value="1"/>
</dbReference>
<comment type="cofactor">
    <cofactor evidence="2">
        <name>Mn(2+)</name>
        <dbReference type="ChEBI" id="CHEBI:29035"/>
    </cofactor>
</comment>
<keyword evidence="10" id="KW-0464">Manganese</keyword>
<dbReference type="Pfam" id="PF02728">
    <property type="entry name" value="Cu_amine_oxidN3"/>
    <property type="match status" value="1"/>
</dbReference>
<evidence type="ECO:0000256" key="11">
    <source>
        <dbReference type="RuleBase" id="RU000672"/>
    </source>
</evidence>
<reference evidence="14" key="1">
    <citation type="submission" date="2021-10" db="EMBL/GenBank/DDBJ databases">
        <title>De novo Genome Assembly of Clathrus columnatus (Basidiomycota, Fungi) Using Illumina and Nanopore Sequence Data.</title>
        <authorList>
            <person name="Ogiso-Tanaka E."/>
            <person name="Itagaki H."/>
            <person name="Hosoya T."/>
            <person name="Hosaka K."/>
        </authorList>
    </citation>
    <scope>NUCLEOTIDE SEQUENCE</scope>
    <source>
        <strain evidence="14">MO-923</strain>
    </source>
</reference>
<dbReference type="InterPro" id="IPR015798">
    <property type="entry name" value="Cu_amine_oxidase_C"/>
</dbReference>